<reference evidence="1 2" key="1">
    <citation type="submission" date="2022-01" db="EMBL/GenBank/DDBJ databases">
        <title>Whole genome-based taxonomy of the Shewanellaceae.</title>
        <authorList>
            <person name="Martin-Rodriguez A.J."/>
        </authorList>
    </citation>
    <scope>NUCLEOTIDE SEQUENCE [LARGE SCALE GENOMIC DNA]</scope>
    <source>
        <strain evidence="1 2">DSM 17177</strain>
    </source>
</reference>
<proteinExistence type="predicted"/>
<gene>
    <name evidence="1" type="ORF">L2764_03010</name>
</gene>
<keyword evidence="2" id="KW-1185">Reference proteome</keyword>
<evidence type="ECO:0000313" key="2">
    <source>
        <dbReference type="Proteomes" id="UP001203423"/>
    </source>
</evidence>
<dbReference type="Pfam" id="PF13665">
    <property type="entry name" value="Tox-PAAR-like"/>
    <property type="match status" value="1"/>
</dbReference>
<accession>A0ABT0L723</accession>
<name>A0ABT0L723_9GAMM</name>
<evidence type="ECO:0000313" key="1">
    <source>
        <dbReference type="EMBL" id="MCL1123478.1"/>
    </source>
</evidence>
<dbReference type="RefSeq" id="WP_248938764.1">
    <property type="nucleotide sequence ID" value="NZ_JAKIKS010000006.1"/>
</dbReference>
<dbReference type="EMBL" id="JAKIKS010000006">
    <property type="protein sequence ID" value="MCL1123478.1"/>
    <property type="molecule type" value="Genomic_DNA"/>
</dbReference>
<dbReference type="Proteomes" id="UP001203423">
    <property type="component" value="Unassembled WGS sequence"/>
</dbReference>
<comment type="caution">
    <text evidence="1">The sequence shown here is derived from an EMBL/GenBank/DDBJ whole genome shotgun (WGS) entry which is preliminary data.</text>
</comment>
<protein>
    <submittedName>
        <fullName evidence="1">DUF4150 domain-containing protein</fullName>
    </submittedName>
</protein>
<organism evidence="1 2">
    <name type="scientific">Shewanella surugensis</name>
    <dbReference type="NCBI Taxonomy" id="212020"/>
    <lineage>
        <taxon>Bacteria</taxon>
        <taxon>Pseudomonadati</taxon>
        <taxon>Pseudomonadota</taxon>
        <taxon>Gammaproteobacteria</taxon>
        <taxon>Alteromonadales</taxon>
        <taxon>Shewanellaceae</taxon>
        <taxon>Shewanella</taxon>
    </lineage>
</organism>
<sequence length="134" mass="13380">MFGNTALGGMNLGFPDVCNTPGPVGPIPVPYPNISQGNMCNPGTAALSVLVDGGPSINQGSIITLSSGDNAGAIGGVASGMMMGPTTFKLGSMGVMIEGLPAMRLTSMTGQNGMSPNCPGVTLAPSQVKVMYMK</sequence>